<comment type="caution">
    <text evidence="4">The sequence shown here is derived from an EMBL/GenBank/DDBJ whole genome shotgun (WGS) entry which is preliminary data.</text>
</comment>
<dbReference type="InParanoid" id="A0A409WMI1"/>
<dbReference type="OrthoDB" id="3234968at2759"/>
<reference evidence="4 5" key="1">
    <citation type="journal article" date="2018" name="Evol. Lett.">
        <title>Horizontal gene cluster transfer increased hallucinogenic mushroom diversity.</title>
        <authorList>
            <person name="Reynolds H.T."/>
            <person name="Vijayakumar V."/>
            <person name="Gluck-Thaler E."/>
            <person name="Korotkin H.B."/>
            <person name="Matheny P.B."/>
            <person name="Slot J.C."/>
        </authorList>
    </citation>
    <scope>NUCLEOTIDE SEQUENCE [LARGE SCALE GENOMIC DNA]</scope>
    <source>
        <strain evidence="4 5">2631</strain>
    </source>
</reference>
<proteinExistence type="predicted"/>
<feature type="transmembrane region" description="Helical" evidence="2">
    <location>
        <begin position="246"/>
        <end position="267"/>
    </location>
</feature>
<evidence type="ECO:0000313" key="4">
    <source>
        <dbReference type="EMBL" id="PPQ79727.1"/>
    </source>
</evidence>
<evidence type="ECO:0000313" key="5">
    <source>
        <dbReference type="Proteomes" id="UP000283269"/>
    </source>
</evidence>
<dbReference type="STRING" id="93625.A0A409WMI1"/>
<feature type="compositionally biased region" description="Gly residues" evidence="1">
    <location>
        <begin position="292"/>
        <end position="326"/>
    </location>
</feature>
<organism evidence="4 5">
    <name type="scientific">Psilocybe cyanescens</name>
    <dbReference type="NCBI Taxonomy" id="93625"/>
    <lineage>
        <taxon>Eukaryota</taxon>
        <taxon>Fungi</taxon>
        <taxon>Dikarya</taxon>
        <taxon>Basidiomycota</taxon>
        <taxon>Agaricomycotina</taxon>
        <taxon>Agaricomycetes</taxon>
        <taxon>Agaricomycetidae</taxon>
        <taxon>Agaricales</taxon>
        <taxon>Agaricineae</taxon>
        <taxon>Strophariaceae</taxon>
        <taxon>Psilocybe</taxon>
    </lineage>
</organism>
<accession>A0A409WMI1</accession>
<keyword evidence="3" id="KW-0732">Signal</keyword>
<evidence type="ECO:0008006" key="6">
    <source>
        <dbReference type="Google" id="ProtNLM"/>
    </source>
</evidence>
<keyword evidence="5" id="KW-1185">Reference proteome</keyword>
<name>A0A409WMI1_PSICY</name>
<sequence>MSFLRFIAILLLIKGTLGSTINQTIDDLDPFILYQPPEKWQTYNDSSCSGGTYTIGHDSCVNATIQCSWVSFYYSSPLWPYPISTEISVDGNKPTVVDLQDHSAPSDSDAVSPSAGSRVVFSYLGTESRLHTILISGSTTNPYSVVDSLIFETMDGSGCGDGYGYHGGSTYTYSYSYGSTITDTVTATTTTTTKVDAPLTLFSTLTSTKTVAISTKTVTTTDFGATKSADTNIVTYYRHRNHGLKIGIAILAVIVGCLILCLCYLLWRRRQHGGYIPPGKKPTYGSGEPTTYGGGGGSGGGTSATGYGGGGSGGDTSATGYGGGGVESAEGTRP</sequence>
<evidence type="ECO:0000256" key="1">
    <source>
        <dbReference type="SAM" id="MobiDB-lite"/>
    </source>
</evidence>
<dbReference type="Proteomes" id="UP000283269">
    <property type="component" value="Unassembled WGS sequence"/>
</dbReference>
<keyword evidence="2" id="KW-0472">Membrane</keyword>
<feature type="signal peptide" evidence="3">
    <location>
        <begin position="1"/>
        <end position="18"/>
    </location>
</feature>
<feature type="chain" id="PRO_5018985483" description="Mid2 domain-containing protein" evidence="3">
    <location>
        <begin position="19"/>
        <end position="334"/>
    </location>
</feature>
<evidence type="ECO:0000256" key="3">
    <source>
        <dbReference type="SAM" id="SignalP"/>
    </source>
</evidence>
<keyword evidence="2" id="KW-0812">Transmembrane</keyword>
<keyword evidence="2" id="KW-1133">Transmembrane helix</keyword>
<dbReference type="EMBL" id="NHYD01003366">
    <property type="protein sequence ID" value="PPQ79727.1"/>
    <property type="molecule type" value="Genomic_DNA"/>
</dbReference>
<dbReference type="AlphaFoldDB" id="A0A409WMI1"/>
<protein>
    <recommendedName>
        <fullName evidence="6">Mid2 domain-containing protein</fullName>
    </recommendedName>
</protein>
<evidence type="ECO:0000256" key="2">
    <source>
        <dbReference type="SAM" id="Phobius"/>
    </source>
</evidence>
<gene>
    <name evidence="4" type="ORF">CVT25_003294</name>
</gene>
<feature type="region of interest" description="Disordered" evidence="1">
    <location>
        <begin position="276"/>
        <end position="334"/>
    </location>
</feature>